<dbReference type="Proteomes" id="UP001163082">
    <property type="component" value="Plasmid unnamed"/>
</dbReference>
<dbReference type="RefSeq" id="WP_264431619.1">
    <property type="nucleotide sequence ID" value="NZ_CP080628.1"/>
</dbReference>
<sequence>MSAFIHPAGLAQSEGVTAIGEQYGLIGYARYLLVLETLAADPAPVSMSYEAWGDLMQADDDSAHEFLAFYQEQGLLVVEDDGSTLTVHSPDLQRVDPSSAQAPTDDTLYTHADQWASWFINDLAYPLKTANSPENRRYFARWCASRVTVGDMSAAVEVAIEQGSGVTVAALHQHLQALRAKRLQEAAECY</sequence>
<gene>
    <name evidence="1" type="ORF">K1Y77_17105</name>
</gene>
<dbReference type="EMBL" id="CP080628">
    <property type="protein sequence ID" value="UYV20938.1"/>
    <property type="molecule type" value="Genomic_DNA"/>
</dbReference>
<keyword evidence="2" id="KW-1185">Reference proteome</keyword>
<evidence type="ECO:0000313" key="1">
    <source>
        <dbReference type="EMBL" id="UYV20938.1"/>
    </source>
</evidence>
<evidence type="ECO:0000313" key="2">
    <source>
        <dbReference type="Proteomes" id="UP001163082"/>
    </source>
</evidence>
<organism evidence="1 2">
    <name type="scientific">Halomonas qaidamensis</name>
    <dbReference type="NCBI Taxonomy" id="2866211"/>
    <lineage>
        <taxon>Bacteria</taxon>
        <taxon>Pseudomonadati</taxon>
        <taxon>Pseudomonadota</taxon>
        <taxon>Gammaproteobacteria</taxon>
        <taxon>Oceanospirillales</taxon>
        <taxon>Halomonadaceae</taxon>
        <taxon>Halomonas</taxon>
    </lineage>
</organism>
<reference evidence="1" key="1">
    <citation type="journal article" date="2022" name="Antonie Van Leeuwenhoek">
        <title>Whole genome sequencing of the halophilic Halomonas qaidamensis XH36, a novel species strain with high ectoine production.</title>
        <authorList>
            <person name="Zhang T."/>
            <person name="Cui T."/>
            <person name="Cao Y."/>
            <person name="Li Y."/>
            <person name="Li F."/>
            <person name="Zhu D."/>
            <person name="Xing J."/>
        </authorList>
    </citation>
    <scope>NUCLEOTIDE SEQUENCE</scope>
    <source>
        <strain evidence="1">XH36</strain>
    </source>
</reference>
<accession>A0ABY6JUD7</accession>
<name>A0ABY6JUD7_9GAMM</name>
<protein>
    <submittedName>
        <fullName evidence="1">Uncharacterized protein</fullName>
    </submittedName>
</protein>
<geneLocation type="plasmid" evidence="1 2">
    <name>unnamed</name>
</geneLocation>
<proteinExistence type="predicted"/>
<keyword evidence="1" id="KW-0614">Plasmid</keyword>